<protein>
    <submittedName>
        <fullName evidence="6">DNA mismatch repair protein MutS</fullName>
    </submittedName>
</protein>
<evidence type="ECO:0000256" key="4">
    <source>
        <dbReference type="SAM" id="Phobius"/>
    </source>
</evidence>
<dbReference type="SUPFAM" id="SSF52540">
    <property type="entry name" value="P-loop containing nucleoside triphosphate hydrolases"/>
    <property type="match status" value="1"/>
</dbReference>
<feature type="transmembrane region" description="Helical" evidence="4">
    <location>
        <begin position="26"/>
        <end position="47"/>
    </location>
</feature>
<sequence length="589" mass="67133">MENPQQFYNKELSLFKQQLTAVKKTLTILSVFRLLVFLVIASILYFFWGNTSIILPSIVISIILFIVLVSKYTDQKYKKNKIAERININEIELRVLKKDFHDLEDGKKYSDYNHDYSHDIDLFGKGSFFQYSNRTATNAGKELLVKIYTENDVNNIVAKQEAIKELAQKIEWRQDFSATAAQVKTELAASKIADWLQTHTPIIKKSSTWLPYAFAISSVAIFLLAYFNIIPSSVIIYWFVIGLGVSGSKIKKVNNLAAYTSKTQDTFQQYHQLIAKIETAQFSSDLLKEKQKIILGNGTSTSQIIKKFSKMLDALEQRNNLLISVPGNGFLLMDLYNTRRIEKWIALHKNEVKEWFEVIAFFDAYNSLGNFAYNHPNYTFPTINTDNTTIKATQLGHPLIDENKLVYNDLHVEKEHFFVITGANMAGKSTFLRTVSLHIVMANCGLPVCAEKSDYSPIKLITSMRTADSLTDDASYFYAELKRLKLIVDKIKTDTYFVVLDEILKGTNSKDKAIGSRKFVEKLSASHSTGIIATHDLSLCEVANVNEKVDNYFFEAFINGKELTFDYKFKEGICENMNASFLLKNMGIV</sequence>
<evidence type="ECO:0000256" key="3">
    <source>
        <dbReference type="ARBA" id="ARBA00023125"/>
    </source>
</evidence>
<proteinExistence type="predicted"/>
<evidence type="ECO:0000259" key="5">
    <source>
        <dbReference type="SMART" id="SM00534"/>
    </source>
</evidence>
<comment type="caution">
    <text evidence="6">The sequence shown here is derived from an EMBL/GenBank/DDBJ whole genome shotgun (WGS) entry which is preliminary data.</text>
</comment>
<reference evidence="6 7" key="1">
    <citation type="submission" date="2021-01" db="EMBL/GenBank/DDBJ databases">
        <title>Genome sequencing of Joostella atrarenae M1-2 (= KCTC 23194).</title>
        <authorList>
            <person name="Zakaria M.R."/>
            <person name="Lam M.Q."/>
            <person name="Chong C.S."/>
        </authorList>
    </citation>
    <scope>NUCLEOTIDE SEQUENCE [LARGE SCALE GENOMIC DNA]</scope>
    <source>
        <strain evidence="6 7">M1-2</strain>
    </source>
</reference>
<keyword evidence="3" id="KW-0238">DNA-binding</keyword>
<dbReference type="Pfam" id="PF00488">
    <property type="entry name" value="MutS_V"/>
    <property type="match status" value="1"/>
</dbReference>
<accession>A0ABS9IZ89</accession>
<dbReference type="Gene3D" id="3.40.50.300">
    <property type="entry name" value="P-loop containing nucleotide triphosphate hydrolases"/>
    <property type="match status" value="1"/>
</dbReference>
<keyword evidence="2" id="KW-0067">ATP-binding</keyword>
<gene>
    <name evidence="6" type="ORF">JM658_01545</name>
</gene>
<feature type="transmembrane region" description="Helical" evidence="4">
    <location>
        <begin position="212"/>
        <end position="240"/>
    </location>
</feature>
<organism evidence="6 7">
    <name type="scientific">Joostella atrarenae</name>
    <dbReference type="NCBI Taxonomy" id="679257"/>
    <lineage>
        <taxon>Bacteria</taxon>
        <taxon>Pseudomonadati</taxon>
        <taxon>Bacteroidota</taxon>
        <taxon>Flavobacteriia</taxon>
        <taxon>Flavobacteriales</taxon>
        <taxon>Flavobacteriaceae</taxon>
        <taxon>Joostella</taxon>
    </lineage>
</organism>
<dbReference type="InterPro" id="IPR000432">
    <property type="entry name" value="DNA_mismatch_repair_MutS_C"/>
</dbReference>
<dbReference type="Gene3D" id="1.10.1420.10">
    <property type="match status" value="1"/>
</dbReference>
<keyword evidence="4" id="KW-0472">Membrane</keyword>
<dbReference type="EMBL" id="JAETXX010000001">
    <property type="protein sequence ID" value="MCF8713497.1"/>
    <property type="molecule type" value="Genomic_DNA"/>
</dbReference>
<evidence type="ECO:0000313" key="7">
    <source>
        <dbReference type="Proteomes" id="UP000829517"/>
    </source>
</evidence>
<keyword evidence="7" id="KW-1185">Reference proteome</keyword>
<dbReference type="InterPro" id="IPR045076">
    <property type="entry name" value="MutS"/>
</dbReference>
<feature type="transmembrane region" description="Helical" evidence="4">
    <location>
        <begin position="53"/>
        <end position="72"/>
    </location>
</feature>
<dbReference type="PANTHER" id="PTHR11361">
    <property type="entry name" value="DNA MISMATCH REPAIR PROTEIN MUTS FAMILY MEMBER"/>
    <property type="match status" value="1"/>
</dbReference>
<feature type="domain" description="DNA mismatch repair proteins mutS family" evidence="5">
    <location>
        <begin position="415"/>
        <end position="584"/>
    </location>
</feature>
<keyword evidence="4" id="KW-1133">Transmembrane helix</keyword>
<dbReference type="PANTHER" id="PTHR11361:SF99">
    <property type="entry name" value="DNA MISMATCH REPAIR PROTEIN"/>
    <property type="match status" value="1"/>
</dbReference>
<evidence type="ECO:0000256" key="2">
    <source>
        <dbReference type="ARBA" id="ARBA00022840"/>
    </source>
</evidence>
<keyword evidence="4" id="KW-0812">Transmembrane</keyword>
<dbReference type="RefSeq" id="WP_236957467.1">
    <property type="nucleotide sequence ID" value="NZ_JAETXX010000001.1"/>
</dbReference>
<keyword evidence="1" id="KW-0547">Nucleotide-binding</keyword>
<name>A0ABS9IZ89_9FLAO</name>
<evidence type="ECO:0000256" key="1">
    <source>
        <dbReference type="ARBA" id="ARBA00022741"/>
    </source>
</evidence>
<evidence type="ECO:0000313" key="6">
    <source>
        <dbReference type="EMBL" id="MCF8713497.1"/>
    </source>
</evidence>
<dbReference type="InterPro" id="IPR027417">
    <property type="entry name" value="P-loop_NTPase"/>
</dbReference>
<dbReference type="SMART" id="SM00534">
    <property type="entry name" value="MUTSac"/>
    <property type="match status" value="1"/>
</dbReference>
<dbReference type="Proteomes" id="UP000829517">
    <property type="component" value="Unassembled WGS sequence"/>
</dbReference>